<accession>A0A8T4ITP6</accession>
<sequence>MRTADLLTALEGEGELFARAVEFAGADAEVPSCPGWRVRDLTLHQGQVHRWATRYVAESLTERQGFDEVKVADEEVADWLREGHARLVTALREAPEDLECFTFLPGSPSPLHFWTRRQTHETTVHRVDAELATGGALSPVAPRVAADGIDELLTGFATRARTRFRTETPRTLRLRATDVPEAPWALRFSDAPLQVTREDEGADGPGPGPLDGGDCEVSGPAELLYLALWNRRSFDGLTVEGDASLAELWQATARV</sequence>
<organism evidence="3 4">
    <name type="scientific">Streptomyces daliensis</name>
    <dbReference type="NCBI Taxonomy" id="299421"/>
    <lineage>
        <taxon>Bacteria</taxon>
        <taxon>Bacillati</taxon>
        <taxon>Actinomycetota</taxon>
        <taxon>Actinomycetes</taxon>
        <taxon>Kitasatosporales</taxon>
        <taxon>Streptomycetaceae</taxon>
        <taxon>Streptomyces</taxon>
    </lineage>
</organism>
<evidence type="ECO:0000313" key="4">
    <source>
        <dbReference type="Proteomes" id="UP000675554"/>
    </source>
</evidence>
<dbReference type="Proteomes" id="UP000675554">
    <property type="component" value="Unassembled WGS sequence"/>
</dbReference>
<dbReference type="AlphaFoldDB" id="A0A8T4ITP6"/>
<keyword evidence="3" id="KW-0413">Isomerase</keyword>
<dbReference type="NCBIfam" id="TIGR03083">
    <property type="entry name" value="maleylpyruvate isomerase family mycothiol-dependent enzyme"/>
    <property type="match status" value="1"/>
</dbReference>
<dbReference type="PANTHER" id="PTHR40758">
    <property type="entry name" value="CONSERVED PROTEIN"/>
    <property type="match status" value="1"/>
</dbReference>
<dbReference type="EMBL" id="JAGSMN010000527">
    <property type="protein sequence ID" value="MBR7675751.1"/>
    <property type="molecule type" value="Genomic_DNA"/>
</dbReference>
<dbReference type="InterPro" id="IPR034660">
    <property type="entry name" value="DinB/YfiT-like"/>
</dbReference>
<dbReference type="InterPro" id="IPR010872">
    <property type="entry name" value="MDMPI_C-term_domain"/>
</dbReference>
<dbReference type="GO" id="GO:0016853">
    <property type="term" value="F:isomerase activity"/>
    <property type="evidence" value="ECO:0007669"/>
    <property type="project" value="UniProtKB-KW"/>
</dbReference>
<dbReference type="InterPro" id="IPR017517">
    <property type="entry name" value="Maleyloyr_isom"/>
</dbReference>
<evidence type="ECO:0000259" key="2">
    <source>
        <dbReference type="Pfam" id="PF11716"/>
    </source>
</evidence>
<dbReference type="GO" id="GO:0005886">
    <property type="term" value="C:plasma membrane"/>
    <property type="evidence" value="ECO:0007669"/>
    <property type="project" value="TreeGrafter"/>
</dbReference>
<gene>
    <name evidence="3" type="ORF">KDA82_22585</name>
</gene>
<name>A0A8T4ITP6_9ACTN</name>
<dbReference type="SUPFAM" id="SSF109854">
    <property type="entry name" value="DinB/YfiT-like putative metalloenzymes"/>
    <property type="match status" value="1"/>
</dbReference>
<keyword evidence="4" id="KW-1185">Reference proteome</keyword>
<dbReference type="Pfam" id="PF11716">
    <property type="entry name" value="MDMPI_N"/>
    <property type="match status" value="1"/>
</dbReference>
<proteinExistence type="predicted"/>
<evidence type="ECO:0000313" key="3">
    <source>
        <dbReference type="EMBL" id="MBR7675751.1"/>
    </source>
</evidence>
<feature type="domain" description="Mycothiol-dependent maleylpyruvate isomerase metal-binding" evidence="2">
    <location>
        <begin position="11"/>
        <end position="129"/>
    </location>
</feature>
<evidence type="ECO:0000259" key="1">
    <source>
        <dbReference type="Pfam" id="PF07398"/>
    </source>
</evidence>
<dbReference type="Pfam" id="PF07398">
    <property type="entry name" value="MDMPI_C"/>
    <property type="match status" value="1"/>
</dbReference>
<dbReference type="PANTHER" id="PTHR40758:SF1">
    <property type="entry name" value="CONSERVED PROTEIN"/>
    <property type="match status" value="1"/>
</dbReference>
<dbReference type="GO" id="GO:0046872">
    <property type="term" value="F:metal ion binding"/>
    <property type="evidence" value="ECO:0007669"/>
    <property type="project" value="InterPro"/>
</dbReference>
<reference evidence="3" key="1">
    <citation type="submission" date="2021-04" db="EMBL/GenBank/DDBJ databases">
        <title>Sequencing of actinobacteria type strains.</title>
        <authorList>
            <person name="Nguyen G.-S."/>
            <person name="Wentzel A."/>
        </authorList>
    </citation>
    <scope>NUCLEOTIDE SEQUENCE</scope>
    <source>
        <strain evidence="3">DSM 42095</strain>
    </source>
</reference>
<protein>
    <submittedName>
        <fullName evidence="3">Maleylpyruvate isomerase family mycothiol-dependent enzyme</fullName>
    </submittedName>
</protein>
<feature type="domain" description="MDMPI C-terminal" evidence="1">
    <location>
        <begin position="143"/>
        <end position="247"/>
    </location>
</feature>
<dbReference type="InterPro" id="IPR024344">
    <property type="entry name" value="MDMPI_metal-binding"/>
</dbReference>
<comment type="caution">
    <text evidence="3">The sequence shown here is derived from an EMBL/GenBank/DDBJ whole genome shotgun (WGS) entry which is preliminary data.</text>
</comment>